<accession>A0A0C2ZVC7</accession>
<dbReference type="EMBL" id="MRBO01000442">
    <property type="protein sequence ID" value="KAB2584380.1"/>
    <property type="molecule type" value="Genomic_DNA"/>
</dbReference>
<sequence length="144" mass="15847">MKNNALAGLHQIDNIDKHQETIDIIVVPESIADISFTPRGSTAAERRVSLDQLEIDGETGGVILKVDFEQPPLDVQLPDSFRWVAAFKTAAGIHNTSDSLRIFAQAAQTYPMRAEAMAAKMKAEAGSEMRESDDDTTDDDDREK</sequence>
<reference evidence="2 3" key="1">
    <citation type="journal article" date="2017" name="Poromechanics V (2013)">
        <title>Genomic Characterization of the Arsenic-Tolerant Actinobacterium, &lt;i&gt;Rhodococcus erythropolis&lt;/i&gt; S43.</title>
        <authorList>
            <person name="Retamal-Morales G."/>
            <person name="Mehnert M."/>
            <person name="Schwabe R."/>
            <person name="Tischler D."/>
            <person name="Schloemann M."/>
            <person name="Levican G.J."/>
        </authorList>
    </citation>
    <scope>NUCLEOTIDE SEQUENCE [LARGE SCALE GENOMIC DNA]</scope>
    <source>
        <strain evidence="2 3">S43</strain>
    </source>
</reference>
<comment type="caution">
    <text evidence="2">The sequence shown here is derived from an EMBL/GenBank/DDBJ whole genome shotgun (WGS) entry which is preliminary data.</text>
</comment>
<dbReference type="AlphaFoldDB" id="A0A0C2ZVC7"/>
<protein>
    <submittedName>
        <fullName evidence="2">Uncharacterized protein</fullName>
    </submittedName>
</protein>
<feature type="region of interest" description="Disordered" evidence="1">
    <location>
        <begin position="120"/>
        <end position="144"/>
    </location>
</feature>
<dbReference type="Proteomes" id="UP000325576">
    <property type="component" value="Unassembled WGS sequence"/>
</dbReference>
<evidence type="ECO:0000313" key="3">
    <source>
        <dbReference type="Proteomes" id="UP000325576"/>
    </source>
</evidence>
<proteinExistence type="predicted"/>
<evidence type="ECO:0000313" key="2">
    <source>
        <dbReference type="EMBL" id="KAB2584380.1"/>
    </source>
</evidence>
<organism evidence="2 3">
    <name type="scientific">Rhodococcus erythropolis</name>
    <name type="common">Arthrobacter picolinophilus</name>
    <dbReference type="NCBI Taxonomy" id="1833"/>
    <lineage>
        <taxon>Bacteria</taxon>
        <taxon>Bacillati</taxon>
        <taxon>Actinomycetota</taxon>
        <taxon>Actinomycetes</taxon>
        <taxon>Mycobacteriales</taxon>
        <taxon>Nocardiaceae</taxon>
        <taxon>Rhodococcus</taxon>
        <taxon>Rhodococcus erythropolis group</taxon>
    </lineage>
</organism>
<feature type="compositionally biased region" description="Basic and acidic residues" evidence="1">
    <location>
        <begin position="121"/>
        <end position="130"/>
    </location>
</feature>
<name>A0A0C2ZVC7_RHOER</name>
<evidence type="ECO:0000256" key="1">
    <source>
        <dbReference type="SAM" id="MobiDB-lite"/>
    </source>
</evidence>
<gene>
    <name evidence="2" type="ORF">BS297_15685</name>
</gene>
<feature type="compositionally biased region" description="Acidic residues" evidence="1">
    <location>
        <begin position="131"/>
        <end position="144"/>
    </location>
</feature>